<dbReference type="EMBL" id="JBHSKT010000003">
    <property type="protein sequence ID" value="MFC5270360.1"/>
    <property type="molecule type" value="Genomic_DNA"/>
</dbReference>
<name>A0ABW0EBD7_9BACT</name>
<keyword evidence="2" id="KW-1185">Reference proteome</keyword>
<evidence type="ECO:0000313" key="1">
    <source>
        <dbReference type="EMBL" id="MFC5270360.1"/>
    </source>
</evidence>
<protein>
    <recommendedName>
        <fullName evidence="3">STAS/SEC14 domain-containing protein</fullName>
    </recommendedName>
</protein>
<sequence length="134" mass="15496">MIVYQNSLITIAYMADTDILSVDLASFEPYAALEIKEAIQIVVETLSNYKNKYLLLDASKISTTMPDADYREVINHFVSVIGQTNLQKVARIITSDPLREEVVYTMRENLFLPFQLHDFVSKDEAMHWLTFERN</sequence>
<proteinExistence type="predicted"/>
<comment type="caution">
    <text evidence="1">The sequence shown here is derived from an EMBL/GenBank/DDBJ whole genome shotgun (WGS) entry which is preliminary data.</text>
</comment>
<evidence type="ECO:0000313" key="2">
    <source>
        <dbReference type="Proteomes" id="UP001596161"/>
    </source>
</evidence>
<dbReference type="Proteomes" id="UP001596161">
    <property type="component" value="Unassembled WGS sequence"/>
</dbReference>
<accession>A0ABW0EBD7</accession>
<evidence type="ECO:0008006" key="3">
    <source>
        <dbReference type="Google" id="ProtNLM"/>
    </source>
</evidence>
<gene>
    <name evidence="1" type="ORF">ACFPIB_07060</name>
</gene>
<organism evidence="1 2">
    <name type="scientific">Adhaeribacter terreus</name>
    <dbReference type="NCBI Taxonomy" id="529703"/>
    <lineage>
        <taxon>Bacteria</taxon>
        <taxon>Pseudomonadati</taxon>
        <taxon>Bacteroidota</taxon>
        <taxon>Cytophagia</taxon>
        <taxon>Cytophagales</taxon>
        <taxon>Hymenobacteraceae</taxon>
        <taxon>Adhaeribacter</taxon>
    </lineage>
</organism>
<reference evidence="2" key="1">
    <citation type="journal article" date="2019" name="Int. J. Syst. Evol. Microbiol.">
        <title>The Global Catalogue of Microorganisms (GCM) 10K type strain sequencing project: providing services to taxonomists for standard genome sequencing and annotation.</title>
        <authorList>
            <consortium name="The Broad Institute Genomics Platform"/>
            <consortium name="The Broad Institute Genome Sequencing Center for Infectious Disease"/>
            <person name="Wu L."/>
            <person name="Ma J."/>
        </authorList>
    </citation>
    <scope>NUCLEOTIDE SEQUENCE [LARGE SCALE GENOMIC DNA]</scope>
    <source>
        <strain evidence="2">KACC 12602</strain>
    </source>
</reference>